<name>Q8QNK8_ESV1K</name>
<protein>
    <submittedName>
        <fullName evidence="1">EsV-1-63</fullName>
    </submittedName>
</protein>
<organismHost>
    <name type="scientific">Ectocarpus siliculosus</name>
    <name type="common">Brown alga</name>
    <name type="synonym">Conferva siliculosa</name>
    <dbReference type="NCBI Taxonomy" id="2880"/>
</organismHost>
<reference evidence="1 2" key="4">
    <citation type="journal article" date="2000" name="Virology">
        <title>The brown algal virus EsV-1 particle contains a putative hybrid histidine kinase.</title>
        <authorList>
            <person name="Delaroque N."/>
            <person name="Wolf S."/>
            <person name="Muller D.G."/>
            <person name="Knippers R."/>
        </authorList>
    </citation>
    <scope>NUCLEOTIDE SEQUENCE [LARGE SCALE GENOMIC DNA]</scope>
    <source>
        <strain evidence="2">Isolate New Zealand/Kaikoura/1988</strain>
    </source>
</reference>
<gene>
    <name evidence="1" type="primary">ORF 63</name>
</gene>
<reference evidence="1 2" key="1">
    <citation type="journal article" date="1995" name="Virology">
        <title>Coat protein of the Ectocarpus siliculosus virus.</title>
        <authorList>
            <person name="Klein M."/>
            <person name="Lanka S.T."/>
            <person name="Knippers R."/>
            <person name="Muller D.G."/>
        </authorList>
    </citation>
    <scope>NUCLEOTIDE SEQUENCE [LARGE SCALE GENOMIC DNA]</scope>
    <source>
        <strain evidence="2">Isolate New Zealand/Kaikoura/1988</strain>
    </source>
</reference>
<evidence type="ECO:0000313" key="2">
    <source>
        <dbReference type="Proteomes" id="UP000000864"/>
    </source>
</evidence>
<dbReference type="Proteomes" id="UP000000864">
    <property type="component" value="Segment"/>
</dbReference>
<accession>Q8QNK8</accession>
<evidence type="ECO:0000313" key="1">
    <source>
        <dbReference type="EMBL" id="AAK14486.1"/>
    </source>
</evidence>
<proteinExistence type="predicted"/>
<sequence length="197" mass="21308">MNLPVTMMTPGTNTPIPAPVRLAPIIRAPEREANNTQRRGQHIQRQAPLMPEPMFTMYVNSTECRHSVDLMKEVRDVHRLPCKVVDVASGVNIPTWLKGTPSIVVGKDVYCGDTAFDFAASVGLEHHQSQGCPPHAFDQTSSFQAMVSGKGGKKNDGKGCGLSKAFSPPVSISEADAEKKYSGSVDDAMARLMQSRG</sequence>
<dbReference type="EMBL" id="AF204951">
    <property type="protein sequence ID" value="AAK14486.1"/>
    <property type="molecule type" value="Genomic_DNA"/>
</dbReference>
<reference evidence="1 2" key="2">
    <citation type="journal article" date="1998" name="Adv. Virus Res.">
        <title>Viruses in marine brown algae.</title>
        <authorList>
            <person name="Muller D.G."/>
            <person name="Kapp M."/>
            <person name="Knippers R."/>
        </authorList>
    </citation>
    <scope>NUCLEOTIDE SEQUENCE [LARGE SCALE GENOMIC DNA]</scope>
    <source>
        <strain evidence="2">Isolate New Zealand/Kaikoura/1988</strain>
    </source>
</reference>
<dbReference type="KEGG" id="vg:920673"/>
<reference evidence="1 2" key="3">
    <citation type="journal article" date="2000" name="Virology">
        <title>Characterization and immunolocalization of major structural proteins in the brown algal virus EsV-1.</title>
        <authorList>
            <person name="Delaroque N."/>
            <person name="Wolf S."/>
            <person name="Muller D.G."/>
            <person name="Knippers R."/>
        </authorList>
    </citation>
    <scope>NUCLEOTIDE SEQUENCE [LARGE SCALE GENOMIC DNA]</scope>
    <source>
        <strain evidence="2">Isolate New Zealand/Kaikoura/1988</strain>
    </source>
</reference>
<keyword evidence="2" id="KW-1185">Reference proteome</keyword>
<organism evidence="1 2">
    <name type="scientific">Ectocarpus siliculosus virus 1 (isolate New Zealand/Kaikoura/1988)</name>
    <name type="common">EsV-1</name>
    <dbReference type="NCBI Taxonomy" id="654926"/>
    <lineage>
        <taxon>Viruses</taxon>
        <taxon>Varidnaviria</taxon>
        <taxon>Bamfordvirae</taxon>
        <taxon>Nucleocytoviricota</taxon>
        <taxon>Megaviricetes</taxon>
        <taxon>Algavirales</taxon>
        <taxon>Phycodnaviridae</taxon>
        <taxon>Phaeovirus</taxon>
        <taxon>Phaeovirus unasiliculosus</taxon>
        <taxon>Ectocarpus siliculosus virus 1</taxon>
    </lineage>
</organism>